<organism evidence="1 2">
    <name type="scientific">Entomophthora muscae</name>
    <dbReference type="NCBI Taxonomy" id="34485"/>
    <lineage>
        <taxon>Eukaryota</taxon>
        <taxon>Fungi</taxon>
        <taxon>Fungi incertae sedis</taxon>
        <taxon>Zoopagomycota</taxon>
        <taxon>Entomophthoromycotina</taxon>
        <taxon>Entomophthoromycetes</taxon>
        <taxon>Entomophthorales</taxon>
        <taxon>Entomophthoraceae</taxon>
        <taxon>Entomophthora</taxon>
    </lineage>
</organism>
<keyword evidence="2" id="KW-1185">Reference proteome</keyword>
<protein>
    <submittedName>
        <fullName evidence="1">Uncharacterized protein</fullName>
    </submittedName>
</protein>
<dbReference type="Proteomes" id="UP001165960">
    <property type="component" value="Unassembled WGS sequence"/>
</dbReference>
<evidence type="ECO:0000313" key="1">
    <source>
        <dbReference type="EMBL" id="KAJ9058796.1"/>
    </source>
</evidence>
<comment type="caution">
    <text evidence="1">The sequence shown here is derived from an EMBL/GenBank/DDBJ whole genome shotgun (WGS) entry which is preliminary data.</text>
</comment>
<proteinExistence type="predicted"/>
<gene>
    <name evidence="1" type="ORF">DSO57_1008606</name>
</gene>
<reference evidence="1" key="1">
    <citation type="submission" date="2022-04" db="EMBL/GenBank/DDBJ databases">
        <title>Genome of the entomopathogenic fungus Entomophthora muscae.</title>
        <authorList>
            <person name="Elya C."/>
            <person name="Lovett B.R."/>
            <person name="Lee E."/>
            <person name="Macias A.M."/>
            <person name="Hajek A.E."/>
            <person name="De Bivort B.L."/>
            <person name="Kasson M.T."/>
            <person name="De Fine Licht H.H."/>
            <person name="Stajich J.E."/>
        </authorList>
    </citation>
    <scope>NUCLEOTIDE SEQUENCE</scope>
    <source>
        <strain evidence="1">Berkeley</strain>
    </source>
</reference>
<name>A0ACC2S931_9FUNG</name>
<accession>A0ACC2S931</accession>
<evidence type="ECO:0000313" key="2">
    <source>
        <dbReference type="Proteomes" id="UP001165960"/>
    </source>
</evidence>
<sequence length="164" mass="18389">MIIRKVKNLTQTGTVKELTCAYKELGLSAPSDMAFDTPAIHLMYYNALKLHMMRHVNLDQVNNLQSLYCEAEKAEQTSNALHKAKTGKQERPKDSHSSGRSLQLGLCWPKKGTITANAVIVLSSLPLNLLSDSPNVEESKISKKRKPQKTFCFLDSNNILIYIQ</sequence>
<dbReference type="EMBL" id="QTSX02005706">
    <property type="protein sequence ID" value="KAJ9058796.1"/>
    <property type="molecule type" value="Genomic_DNA"/>
</dbReference>